<evidence type="ECO:0000313" key="5">
    <source>
        <dbReference type="Proteomes" id="UP000189677"/>
    </source>
</evidence>
<protein>
    <recommendedName>
        <fullName evidence="3">DUF6286 domain-containing protein</fullName>
    </recommendedName>
</protein>
<feature type="transmembrane region" description="Helical" evidence="2">
    <location>
        <begin position="111"/>
        <end position="132"/>
    </location>
</feature>
<evidence type="ECO:0000256" key="2">
    <source>
        <dbReference type="SAM" id="Phobius"/>
    </source>
</evidence>
<evidence type="ECO:0000256" key="1">
    <source>
        <dbReference type="SAM" id="MobiDB-lite"/>
    </source>
</evidence>
<feature type="transmembrane region" description="Helical" evidence="2">
    <location>
        <begin position="62"/>
        <end position="80"/>
    </location>
</feature>
<dbReference type="InterPro" id="IPR046253">
    <property type="entry name" value="DUF6286"/>
</dbReference>
<gene>
    <name evidence="4" type="ORF">BBN63_27335</name>
</gene>
<feature type="compositionally biased region" description="Basic and acidic residues" evidence="1">
    <location>
        <begin position="38"/>
        <end position="51"/>
    </location>
</feature>
<dbReference type="EMBL" id="CP018047">
    <property type="protein sequence ID" value="AQU69345.1"/>
    <property type="molecule type" value="Genomic_DNA"/>
</dbReference>
<dbReference type="RefSeq" id="WP_078077987.1">
    <property type="nucleotide sequence ID" value="NZ_CP018047.1"/>
</dbReference>
<keyword evidence="2" id="KW-0812">Transmembrane</keyword>
<keyword evidence="2" id="KW-0472">Membrane</keyword>
<sequence length="231" mass="25112">MSEPVGEGSERTPEASGAHGAVRADLLELDQSASAARYEPRPTLERDDGDGRTRRFWSWRRIPAAVVAAVLLGAAALTLYDVAAVRADHPAMYWRRWLADQLATDPLDNTWVLVGSGVAAVVGLWLIVLALTPGLRQVLPMRRGPTRVRAGLDRDAAALTLRDRALEVSGVQSVRVRARRSKVRVRAVSHFRELDDVRADLDTALAVGIGDLGLAKPLALSVHVRRPTKKG</sequence>
<evidence type="ECO:0000313" key="4">
    <source>
        <dbReference type="EMBL" id="AQU69345.1"/>
    </source>
</evidence>
<proteinExistence type="predicted"/>
<dbReference type="AlphaFoldDB" id="A0A1U9R0A2"/>
<evidence type="ECO:0000259" key="3">
    <source>
        <dbReference type="Pfam" id="PF19803"/>
    </source>
</evidence>
<dbReference type="OrthoDB" id="4350534at2"/>
<keyword evidence="5" id="KW-1185">Reference proteome</keyword>
<feature type="region of interest" description="Disordered" evidence="1">
    <location>
        <begin position="32"/>
        <end position="51"/>
    </location>
</feature>
<dbReference type="KEGG" id="snw:BBN63_27335"/>
<keyword evidence="2" id="KW-1133">Transmembrane helix</keyword>
<organism evidence="4 5">
    <name type="scientific">Streptomyces niveus</name>
    <name type="common">Streptomyces spheroides</name>
    <dbReference type="NCBI Taxonomy" id="193462"/>
    <lineage>
        <taxon>Bacteria</taxon>
        <taxon>Bacillati</taxon>
        <taxon>Actinomycetota</taxon>
        <taxon>Actinomycetes</taxon>
        <taxon>Kitasatosporales</taxon>
        <taxon>Streptomycetaceae</taxon>
        <taxon>Streptomyces</taxon>
    </lineage>
</organism>
<accession>A0A1U9R0A2</accession>
<feature type="domain" description="DUF6286" evidence="3">
    <location>
        <begin position="121"/>
        <end position="225"/>
    </location>
</feature>
<reference evidence="4 5" key="1">
    <citation type="submission" date="2016-11" db="EMBL/GenBank/DDBJ databases">
        <title>Complete genome sequence of Streptomyces niveus SCSIO 3406.</title>
        <authorList>
            <person name="Zhu Q."/>
            <person name="Cheng W."/>
            <person name="Song Y."/>
            <person name="Li Q."/>
            <person name="Ju J."/>
        </authorList>
    </citation>
    <scope>NUCLEOTIDE SEQUENCE [LARGE SCALE GENOMIC DNA]</scope>
    <source>
        <strain evidence="4 5">SCSIO 3406</strain>
    </source>
</reference>
<dbReference type="Proteomes" id="UP000189677">
    <property type="component" value="Chromosome"/>
</dbReference>
<name>A0A1U9R0A2_STRNV</name>
<dbReference type="Pfam" id="PF19803">
    <property type="entry name" value="DUF6286"/>
    <property type="match status" value="1"/>
</dbReference>